<proteinExistence type="predicted"/>
<dbReference type="Gene3D" id="1.10.260.40">
    <property type="entry name" value="lambda repressor-like DNA-binding domains"/>
    <property type="match status" value="1"/>
</dbReference>
<dbReference type="CDD" id="cd00093">
    <property type="entry name" value="HTH_XRE"/>
    <property type="match status" value="1"/>
</dbReference>
<reference evidence="2 3" key="1">
    <citation type="journal article" date="2010" name="J. Bacteriol.">
        <title>Comparative genomic characterization of Actinobacillus pleuropneumoniae.</title>
        <authorList>
            <person name="Xu Z."/>
            <person name="Chen X."/>
            <person name="Li L."/>
            <person name="Li T."/>
            <person name="Wang S."/>
            <person name="Chen H."/>
            <person name="Zhou R."/>
        </authorList>
    </citation>
    <scope>NUCLEOTIDE SEQUENCE [LARGE SCALE GENOMIC DNA]</scope>
    <source>
        <strain evidence="2 3">Femo</strain>
    </source>
</reference>
<evidence type="ECO:0000313" key="2">
    <source>
        <dbReference type="EMBL" id="EFM91149.1"/>
    </source>
</evidence>
<dbReference type="AlphaFoldDB" id="A0A828Q4A9"/>
<dbReference type="EMBL" id="ADOG01000037">
    <property type="protein sequence ID" value="EFM91149.1"/>
    <property type="molecule type" value="Genomic_DNA"/>
</dbReference>
<comment type="caution">
    <text evidence="2">The sequence shown here is derived from an EMBL/GenBank/DDBJ whole genome shotgun (WGS) entry which is preliminary data.</text>
</comment>
<dbReference type="RefSeq" id="WP_005605785.1">
    <property type="nucleotide sequence ID" value="NZ_ADOG01000037.1"/>
</dbReference>
<dbReference type="Proteomes" id="UP000005341">
    <property type="component" value="Unassembled WGS sequence"/>
</dbReference>
<sequence length="102" mass="11348">MDGNTKTPIETTPFDLAEYLDSEEAIQIYLTQVLADGDNAEFLRALGYIARARSMSELAQKTGLGRESLYKTLSANSKPRFETILKILKALNIELVPVIKTL</sequence>
<gene>
    <name evidence="2" type="ORF">appser6_19220</name>
</gene>
<dbReference type="Pfam" id="PF21716">
    <property type="entry name" value="dnstrm_HI1420"/>
    <property type="match status" value="1"/>
</dbReference>
<dbReference type="InterPro" id="IPR014057">
    <property type="entry name" value="HI1420"/>
</dbReference>
<feature type="domain" description="HTH cro/C1-type" evidence="1">
    <location>
        <begin position="54"/>
        <end position="98"/>
    </location>
</feature>
<dbReference type="NCBIfam" id="TIGR02684">
    <property type="entry name" value="dnstrm_HI1420"/>
    <property type="match status" value="1"/>
</dbReference>
<dbReference type="InterPro" id="IPR001387">
    <property type="entry name" value="Cro/C1-type_HTH"/>
</dbReference>
<dbReference type="GO" id="GO:0003677">
    <property type="term" value="F:DNA binding"/>
    <property type="evidence" value="ECO:0007669"/>
    <property type="project" value="InterPro"/>
</dbReference>
<protein>
    <submittedName>
        <fullName evidence="2">Predicted transcriptional regulator</fullName>
    </submittedName>
</protein>
<organism evidence="2 3">
    <name type="scientific">Actinobacillus pleuropneumoniae serovar 6 str. Femo</name>
    <dbReference type="NCBI Taxonomy" id="754256"/>
    <lineage>
        <taxon>Bacteria</taxon>
        <taxon>Pseudomonadati</taxon>
        <taxon>Pseudomonadota</taxon>
        <taxon>Gammaproteobacteria</taxon>
        <taxon>Pasteurellales</taxon>
        <taxon>Pasteurellaceae</taxon>
        <taxon>Actinobacillus</taxon>
    </lineage>
</organism>
<evidence type="ECO:0000313" key="3">
    <source>
        <dbReference type="Proteomes" id="UP000005341"/>
    </source>
</evidence>
<accession>A0A828Q4A9</accession>
<dbReference type="SUPFAM" id="SSF47413">
    <property type="entry name" value="lambda repressor-like DNA-binding domains"/>
    <property type="match status" value="1"/>
</dbReference>
<evidence type="ECO:0000259" key="1">
    <source>
        <dbReference type="PROSITE" id="PS50943"/>
    </source>
</evidence>
<dbReference type="PROSITE" id="PS50943">
    <property type="entry name" value="HTH_CROC1"/>
    <property type="match status" value="1"/>
</dbReference>
<dbReference type="PANTHER" id="PTHR40275">
    <property type="entry name" value="SSL7038 PROTEIN"/>
    <property type="match status" value="1"/>
</dbReference>
<dbReference type="PANTHER" id="PTHR40275:SF1">
    <property type="entry name" value="SSL7038 PROTEIN"/>
    <property type="match status" value="1"/>
</dbReference>
<name>A0A828Q4A9_ACTPL</name>
<dbReference type="InterPro" id="IPR010982">
    <property type="entry name" value="Lambda_DNA-bd_dom_sf"/>
</dbReference>